<protein>
    <submittedName>
        <fullName evidence="3">Bowman-birk serine protease inhibitor family protein</fullName>
    </submittedName>
</protein>
<feature type="domain" description="EGF-like" evidence="2">
    <location>
        <begin position="1302"/>
        <end position="1334"/>
    </location>
</feature>
<feature type="transmembrane region" description="Helical" evidence="1">
    <location>
        <begin position="1344"/>
        <end position="1366"/>
    </location>
</feature>
<reference evidence="4" key="1">
    <citation type="journal article" date="2006" name="PLoS Biol.">
        <title>Macronuclear genome sequence of the ciliate Tetrahymena thermophila, a model eukaryote.</title>
        <authorList>
            <person name="Eisen J.A."/>
            <person name="Coyne R.S."/>
            <person name="Wu M."/>
            <person name="Wu D."/>
            <person name="Thiagarajan M."/>
            <person name="Wortman J.R."/>
            <person name="Badger J.H."/>
            <person name="Ren Q."/>
            <person name="Amedeo P."/>
            <person name="Jones K.M."/>
            <person name="Tallon L.J."/>
            <person name="Delcher A.L."/>
            <person name="Salzberg S.L."/>
            <person name="Silva J.C."/>
            <person name="Haas B.J."/>
            <person name="Majoros W.H."/>
            <person name="Farzad M."/>
            <person name="Carlton J.M."/>
            <person name="Smith R.K. Jr."/>
            <person name="Garg J."/>
            <person name="Pearlman R.E."/>
            <person name="Karrer K.M."/>
            <person name="Sun L."/>
            <person name="Manning G."/>
            <person name="Elde N.C."/>
            <person name="Turkewitz A.P."/>
            <person name="Asai D.J."/>
            <person name="Wilkes D.E."/>
            <person name="Wang Y."/>
            <person name="Cai H."/>
            <person name="Collins K."/>
            <person name="Stewart B.A."/>
            <person name="Lee S.R."/>
            <person name="Wilamowska K."/>
            <person name="Weinberg Z."/>
            <person name="Ruzzo W.L."/>
            <person name="Wloga D."/>
            <person name="Gaertig J."/>
            <person name="Frankel J."/>
            <person name="Tsao C.-C."/>
            <person name="Gorovsky M.A."/>
            <person name="Keeling P.J."/>
            <person name="Waller R.F."/>
            <person name="Patron N.J."/>
            <person name="Cherry J.M."/>
            <person name="Stover N.A."/>
            <person name="Krieger C.J."/>
            <person name="del Toro C."/>
            <person name="Ryder H.F."/>
            <person name="Williamson S.C."/>
            <person name="Barbeau R.A."/>
            <person name="Hamilton E.P."/>
            <person name="Orias E."/>
        </authorList>
    </citation>
    <scope>NUCLEOTIDE SEQUENCE [LARGE SCALE GENOMIC DNA]</scope>
    <source>
        <strain evidence="4">SB210</strain>
    </source>
</reference>
<feature type="domain" description="EGF-like" evidence="2">
    <location>
        <begin position="1219"/>
        <end position="1250"/>
    </location>
</feature>
<feature type="domain" description="EGF-like" evidence="2">
    <location>
        <begin position="1043"/>
        <end position="1080"/>
    </location>
</feature>
<feature type="domain" description="EGF-like" evidence="2">
    <location>
        <begin position="617"/>
        <end position="646"/>
    </location>
</feature>
<dbReference type="KEGG" id="tet:TTHERM_00540440"/>
<keyword evidence="1" id="KW-0812">Transmembrane</keyword>
<keyword evidence="4" id="KW-1185">Reference proteome</keyword>
<feature type="domain" description="EGF-like" evidence="2">
    <location>
        <begin position="1085"/>
        <end position="1122"/>
    </location>
</feature>
<dbReference type="PANTHER" id="PTHR15332">
    <property type="entry name" value="PROPROTEIN CONVERTASE SUBTILISIN_KEXIN TYPE 5-LIKE"/>
    <property type="match status" value="1"/>
</dbReference>
<dbReference type="SUPFAM" id="SSF57184">
    <property type="entry name" value="Growth factor receptor domain"/>
    <property type="match status" value="6"/>
</dbReference>
<dbReference type="SMART" id="SM00181">
    <property type="entry name" value="EGF"/>
    <property type="match status" value="16"/>
</dbReference>
<keyword evidence="1" id="KW-1133">Transmembrane helix</keyword>
<dbReference type="Proteomes" id="UP000009168">
    <property type="component" value="Unassembled WGS sequence"/>
</dbReference>
<dbReference type="CDD" id="cd00064">
    <property type="entry name" value="FU"/>
    <property type="match status" value="5"/>
</dbReference>
<dbReference type="InterPro" id="IPR009030">
    <property type="entry name" value="Growth_fac_rcpt_cys_sf"/>
</dbReference>
<feature type="domain" description="EGF-like" evidence="2">
    <location>
        <begin position="352"/>
        <end position="394"/>
    </location>
</feature>
<feature type="domain" description="EGF-like" evidence="2">
    <location>
        <begin position="901"/>
        <end position="928"/>
    </location>
</feature>
<accession>I7M725</accession>
<evidence type="ECO:0000313" key="3">
    <source>
        <dbReference type="EMBL" id="EAR87724.2"/>
    </source>
</evidence>
<organism evidence="3 4">
    <name type="scientific">Tetrahymena thermophila (strain SB210)</name>
    <dbReference type="NCBI Taxonomy" id="312017"/>
    <lineage>
        <taxon>Eukaryota</taxon>
        <taxon>Sar</taxon>
        <taxon>Alveolata</taxon>
        <taxon>Ciliophora</taxon>
        <taxon>Intramacronucleata</taxon>
        <taxon>Oligohymenophorea</taxon>
        <taxon>Hymenostomatida</taxon>
        <taxon>Tetrahymenina</taxon>
        <taxon>Tetrahymenidae</taxon>
        <taxon>Tetrahymena</taxon>
    </lineage>
</organism>
<feature type="domain" description="EGF-like" evidence="2">
    <location>
        <begin position="989"/>
        <end position="1035"/>
    </location>
</feature>
<gene>
    <name evidence="3" type="ORF">TTHERM_00540440</name>
</gene>
<proteinExistence type="predicted"/>
<evidence type="ECO:0000259" key="2">
    <source>
        <dbReference type="SMART" id="SM00181"/>
    </source>
</evidence>
<evidence type="ECO:0000256" key="1">
    <source>
        <dbReference type="SAM" id="Phobius"/>
    </source>
</evidence>
<keyword evidence="1" id="KW-0472">Membrane</keyword>
<feature type="domain" description="EGF-like" evidence="2">
    <location>
        <begin position="1171"/>
        <end position="1203"/>
    </location>
</feature>
<dbReference type="GeneID" id="7832561"/>
<dbReference type="EMBL" id="GG662849">
    <property type="protein sequence ID" value="EAR87724.2"/>
    <property type="molecule type" value="Genomic_DNA"/>
</dbReference>
<feature type="domain" description="EGF-like" evidence="2">
    <location>
        <begin position="1123"/>
        <end position="1155"/>
    </location>
</feature>
<dbReference type="InterPro" id="IPR000742">
    <property type="entry name" value="EGF"/>
</dbReference>
<dbReference type="OrthoDB" id="10035969at2759"/>
<dbReference type="RefSeq" id="XP_001007969.2">
    <property type="nucleotide sequence ID" value="XM_001007969.2"/>
</dbReference>
<dbReference type="Gene3D" id="2.10.220.10">
    <property type="entry name" value="Hormone Receptor, Insulin-like Growth Factor Receptor 1, Chain A, domain 2"/>
    <property type="match status" value="8"/>
</dbReference>
<dbReference type="PANTHER" id="PTHR15332:SF175">
    <property type="entry name" value="PROPROTEIN CONVERTASE SUBTILISIN_KEXIN TYPE 5-LIKE"/>
    <property type="match status" value="1"/>
</dbReference>
<dbReference type="InterPro" id="IPR006212">
    <property type="entry name" value="Furin_repeat"/>
</dbReference>
<feature type="domain" description="EGF-like" evidence="2">
    <location>
        <begin position="943"/>
        <end position="973"/>
    </location>
</feature>
<sequence length="1429" mass="155458">MVLKSKITFNQIFYLLSKSFIKTLDQILCQQKRILLVIFNISGQKFFKTYINNQLFLLQIFFKFIGQPQSISNQEIKKNRYQYNLNQIVIHQISRKKDINQNQFMPSLKMMTSLKKALLFLMFTLQCLVKAQTEMVQVAFELQGNVQMSDLVNWTCLQKNVIVVSGGIQNWALTSLGPLGQNVPASRTISGLTPHNQLIFTIDVFYQYIATPFTGTDNIQVILDGTQASYLTFTPYDGFTFANLITCTGNLTHTVNTLSLNVISNYVRPLSDQSYYIRNFQAWVKPCHFSCTQCSASNSQICTSCPAYATLNGNLCTCDNSHFMLSNNCVSSCPSGYTPDTVNRICLLNVLNCATPKNITACSACNAGYFLNAQDLTCYSSCPMGLETVGNNCQPYEYKLSPQTGLLLFSLFDRPWATNKEFSVKGTSFSICGGCNGQYSIRISGWCGNDKIFGGYGSQTSMSWSKQITAPPHYRYRLYVKLYLIDNWTGGGSVTITVDSNTYTYTTANCPWYQQLCGSLAYNDCIIIVDQIVPHTTTPINISMSSSVGQGSTQQTFGFNNFYFAVDQCTPNCIACTFTTINACTQCAPGYYLNTLDSLCYNPCPNGQYGSNGVCYPCAVQCATCITSAANCLTCAANRIGPPTCNCADGSFSLNGTAANCTPCNFRCATCSNTATNCTQCAANRDPLTIPACNCLVNNYEIAGTPACQPCFNVCSQCTGPNQPQCTACKSPTRDPNQACACAAHYFGDFNNLACNTCDPTCWNCSNTSTNCTSCPAGSAPANTLPRNLNVNQCICPQGSYDTLQPYCPTCNYRCAICTGPTSTPADCQQCQPGRQLANNCACISGFDIVGQATCSACPVQCQTCDGLGNCLVCAGTTRQAIPQCLCKPGYYENNTPECAQCMSKCGTCVNGTACTSCAAGRDPPNCDCQYGKYSDANGVCQPCHPNCLSCSGPGSNQCIQCSPNRVSPPYCNCPIGTFSITNQVTCPRCDPTCLTCNGPNPNNCTSCDTSNRILSGNQCVCQDGYFSNIYGQCQQCSSFCAKCSDLQTCTQCNGNRYGNNCSCPSGFLDTQVAVCPACDPRCAECSVTSNNCTVCAANRITQPQCPCSPGFYEIANTKQCDVCQWQCATCQTTSDTCLSCRGNRIYIQTQNDCICPDYTYEDYVSQQCPSCHRSCKKCSGGLASNCVICRDSYVRDSLNNCICPSNTYEDKINFVCKQCDVSCLTCAGSSNSQCTQCASGYLNQQGICVKQSGQAGTCSPLCTSCDSNFNCIGCKDTLRQVLNGKCVCLGGTYDAVTSCQNCNSTCLQCSGASPSSCTQCREGFVLTSEGYCKIDVTDQNSKGLMIGLVVGFSVFVGLILIYVIYRIVKNQLAKQAAAENYVYQDSRHLDEQSQIDMNRSQGINSPQNHIQHQNTQHFQNQYMRASFY</sequence>
<evidence type="ECO:0000313" key="4">
    <source>
        <dbReference type="Proteomes" id="UP000009168"/>
    </source>
</evidence>
<dbReference type="InParanoid" id="I7M725"/>
<name>I7M725_TETTS</name>
<feature type="domain" description="EGF-like" evidence="2">
    <location>
        <begin position="568"/>
        <end position="601"/>
    </location>
</feature>
<feature type="domain" description="EGF-like" evidence="2">
    <location>
        <begin position="810"/>
        <end position="842"/>
    </location>
</feature>
<dbReference type="SMART" id="SM00261">
    <property type="entry name" value="FU"/>
    <property type="match status" value="18"/>
</dbReference>
<feature type="domain" description="EGF-like" evidence="2">
    <location>
        <begin position="757"/>
        <end position="795"/>
    </location>
</feature>
<feature type="domain" description="EGF-like" evidence="2">
    <location>
        <begin position="710"/>
        <end position="741"/>
    </location>
</feature>
<feature type="domain" description="EGF-like" evidence="2">
    <location>
        <begin position="864"/>
        <end position="900"/>
    </location>
</feature>